<evidence type="ECO:0000313" key="3">
    <source>
        <dbReference type="EMBL" id="EAS04614.2"/>
    </source>
</evidence>
<dbReference type="STRING" id="312017.I7MMD0"/>
<dbReference type="EMBL" id="GG662443">
    <property type="protein sequence ID" value="EAS04614.2"/>
    <property type="molecule type" value="Genomic_DNA"/>
</dbReference>
<dbReference type="Proteomes" id="UP000009168">
    <property type="component" value="Unassembled WGS sequence"/>
</dbReference>
<evidence type="ECO:0000313" key="4">
    <source>
        <dbReference type="Proteomes" id="UP000009168"/>
    </source>
</evidence>
<keyword evidence="1" id="KW-0175">Coiled coil</keyword>
<feature type="transmembrane region" description="Helical" evidence="2">
    <location>
        <begin position="12"/>
        <end position="32"/>
    </location>
</feature>
<dbReference type="InParanoid" id="I7MMD0"/>
<accession>I7MMD0</accession>
<gene>
    <name evidence="3" type="ORF">TTHERM_00239350</name>
</gene>
<evidence type="ECO:0000256" key="1">
    <source>
        <dbReference type="SAM" id="Coils"/>
    </source>
</evidence>
<dbReference type="KEGG" id="tet:TTHERM_00239350"/>
<dbReference type="RefSeq" id="XP_001024859.2">
    <property type="nucleotide sequence ID" value="XM_001024859.3"/>
</dbReference>
<dbReference type="HOGENOM" id="CLU_699241_0_0_1"/>
<proteinExistence type="predicted"/>
<feature type="coiled-coil region" evidence="1">
    <location>
        <begin position="63"/>
        <end position="169"/>
    </location>
</feature>
<dbReference type="GeneID" id="7828314"/>
<dbReference type="AlphaFoldDB" id="I7MMD0"/>
<keyword evidence="4" id="KW-1185">Reference proteome</keyword>
<organism evidence="3 4">
    <name type="scientific">Tetrahymena thermophila (strain SB210)</name>
    <dbReference type="NCBI Taxonomy" id="312017"/>
    <lineage>
        <taxon>Eukaryota</taxon>
        <taxon>Sar</taxon>
        <taxon>Alveolata</taxon>
        <taxon>Ciliophora</taxon>
        <taxon>Intramacronucleata</taxon>
        <taxon>Oligohymenophorea</taxon>
        <taxon>Hymenostomatida</taxon>
        <taxon>Tetrahymenina</taxon>
        <taxon>Tetrahymenidae</taxon>
        <taxon>Tetrahymena</taxon>
    </lineage>
</organism>
<name>I7MMD0_TETTS</name>
<protein>
    <submittedName>
        <fullName evidence="3">Transmembrane protein, putative</fullName>
    </submittedName>
</protein>
<keyword evidence="2" id="KW-0472">Membrane</keyword>
<keyword evidence="2" id="KW-1133">Transmembrane helix</keyword>
<feature type="coiled-coil region" evidence="1">
    <location>
        <begin position="249"/>
        <end position="368"/>
    </location>
</feature>
<keyword evidence="2 3" id="KW-0812">Transmembrane</keyword>
<sequence length="395" mass="47007">MKYKINYGKIYLLKVITIMMFFMYSFCIQIQLDQVHEKQFNQLFAHRSGRHILGFVQKGVVDYGNVNDVINRAQQQIEEQKIEYESQINYSNKMISRIQNDQEKYLNMILQKKQFKELELSQLNQKFYQNYKQPKDYQQQQFQIGKSNLDWLEDKIKQTQKIISDSEQQYKKDIEQVQTSFSSVIDIFSLIDEMKHLQRLNQAGIGQKKQLLSSKVEELCKSKISNSLIFLKTEINVLLSQNLEDPKTIEKVRNDLKVLIEEILDKRDEAQSSYEKTLADQNQELNYLQEKKKEATLMLKKANITLSNLEKNVVQIEQEINEIEQFLSEVENQIQQKNQETTNLVQMHQQKIKEIQNDQQKIQSIEQALYDDAFSTFLVKKLENQNFRILEDNIW</sequence>
<evidence type="ECO:0000256" key="2">
    <source>
        <dbReference type="SAM" id="Phobius"/>
    </source>
</evidence>
<reference evidence="4" key="1">
    <citation type="journal article" date="2006" name="PLoS Biol.">
        <title>Macronuclear genome sequence of the ciliate Tetrahymena thermophila, a model eukaryote.</title>
        <authorList>
            <person name="Eisen J.A."/>
            <person name="Coyne R.S."/>
            <person name="Wu M."/>
            <person name="Wu D."/>
            <person name="Thiagarajan M."/>
            <person name="Wortman J.R."/>
            <person name="Badger J.H."/>
            <person name="Ren Q."/>
            <person name="Amedeo P."/>
            <person name="Jones K.M."/>
            <person name="Tallon L.J."/>
            <person name="Delcher A.L."/>
            <person name="Salzberg S.L."/>
            <person name="Silva J.C."/>
            <person name="Haas B.J."/>
            <person name="Majoros W.H."/>
            <person name="Farzad M."/>
            <person name="Carlton J.M."/>
            <person name="Smith R.K. Jr."/>
            <person name="Garg J."/>
            <person name="Pearlman R.E."/>
            <person name="Karrer K.M."/>
            <person name="Sun L."/>
            <person name="Manning G."/>
            <person name="Elde N.C."/>
            <person name="Turkewitz A.P."/>
            <person name="Asai D.J."/>
            <person name="Wilkes D.E."/>
            <person name="Wang Y."/>
            <person name="Cai H."/>
            <person name="Collins K."/>
            <person name="Stewart B.A."/>
            <person name="Lee S.R."/>
            <person name="Wilamowska K."/>
            <person name="Weinberg Z."/>
            <person name="Ruzzo W.L."/>
            <person name="Wloga D."/>
            <person name="Gaertig J."/>
            <person name="Frankel J."/>
            <person name="Tsao C.-C."/>
            <person name="Gorovsky M.A."/>
            <person name="Keeling P.J."/>
            <person name="Waller R.F."/>
            <person name="Patron N.J."/>
            <person name="Cherry J.M."/>
            <person name="Stover N.A."/>
            <person name="Krieger C.J."/>
            <person name="del Toro C."/>
            <person name="Ryder H.F."/>
            <person name="Williamson S.C."/>
            <person name="Barbeau R.A."/>
            <person name="Hamilton E.P."/>
            <person name="Orias E."/>
        </authorList>
    </citation>
    <scope>NUCLEOTIDE SEQUENCE [LARGE SCALE GENOMIC DNA]</scope>
    <source>
        <strain evidence="4">SB210</strain>
    </source>
</reference>